<comment type="caution">
    <text evidence="3">The sequence shown here is derived from an EMBL/GenBank/DDBJ whole genome shotgun (WGS) entry which is preliminary data.</text>
</comment>
<organism evidence="3 4">
    <name type="scientific">Oceaniradius stylonematis</name>
    <dbReference type="NCBI Taxonomy" id="2184161"/>
    <lineage>
        <taxon>Bacteria</taxon>
        <taxon>Pseudomonadati</taxon>
        <taxon>Pseudomonadota</taxon>
        <taxon>Alphaproteobacteria</taxon>
        <taxon>Hyphomicrobiales</taxon>
        <taxon>Ahrensiaceae</taxon>
        <taxon>Oceaniradius</taxon>
    </lineage>
</organism>
<dbReference type="PANTHER" id="PTHR46018">
    <property type="entry name" value="ZINC PHOSPHODIESTERASE ELAC PROTEIN 1"/>
    <property type="match status" value="1"/>
</dbReference>
<feature type="domain" description="Metallo-beta-lactamase" evidence="2">
    <location>
        <begin position="60"/>
        <end position="252"/>
    </location>
</feature>
<sequence length="322" mass="33815">MGARPAVRAADGCGRARPQDRRLGRCGIAHAVGALRLGDTITLLGTKGGPAIYPGPDMRMPTATLIELAGQRIVVDCGLGVTRGLVEAGMRLPDLSSIIVTHLHSDHYLELGPLIHTAWTAGLKTPVSVHGPAGLSAYWHAFQRSMAFDIETRIADEGRPDIDSLVWIAPMGEGGFARIGPVQVSALLNRHPPINESYALKFEAGGKTVVVSGDTAPFDGFAGFARGADLLVHEAMIAEGVDRLAARVGNGARLKQHLEASHSDAEDVGRLAAEAGVKALALNHLLPVDDPAITDTVWEKAVRAGGYEGPLHIGRDGMAIGV</sequence>
<dbReference type="PANTHER" id="PTHR46018:SF2">
    <property type="entry name" value="ZINC PHOSPHODIESTERASE ELAC PROTEIN 1"/>
    <property type="match status" value="1"/>
</dbReference>
<evidence type="ECO:0000313" key="3">
    <source>
        <dbReference type="EMBL" id="RKF05636.1"/>
    </source>
</evidence>
<dbReference type="Pfam" id="PF23023">
    <property type="entry name" value="Anti-Pycsar_Apyc1"/>
    <property type="match status" value="1"/>
</dbReference>
<dbReference type="Gene3D" id="3.60.15.10">
    <property type="entry name" value="Ribonuclease Z/Hydroxyacylglutathione hydrolase-like"/>
    <property type="match status" value="1"/>
</dbReference>
<dbReference type="Proteomes" id="UP000246132">
    <property type="component" value="Unassembled WGS sequence"/>
</dbReference>
<reference evidence="3 4" key="1">
    <citation type="journal article" date="2018" name="Int. J. Syst. Bacteriol.">
        <title>Oceaniradius stylonemae gen. nov., sp. nov., isolated from a red alga, Stylonema cornu-cervi.</title>
        <authorList>
            <person name="Jeong S."/>
        </authorList>
    </citation>
    <scope>NUCLEOTIDE SEQUENCE [LARGE SCALE GENOMIC DNA]</scope>
    <source>
        <strain evidence="3 4">StC1</strain>
    </source>
</reference>
<accession>A0A3A8A6Z4</accession>
<dbReference type="InterPro" id="IPR044094">
    <property type="entry name" value="AtsA-like_MBL-fold"/>
</dbReference>
<dbReference type="GO" id="GO:0042781">
    <property type="term" value="F:3'-tRNA processing endoribonuclease activity"/>
    <property type="evidence" value="ECO:0007669"/>
    <property type="project" value="TreeGrafter"/>
</dbReference>
<dbReference type="OrthoDB" id="9803916at2"/>
<dbReference type="SMART" id="SM00849">
    <property type="entry name" value="Lactamase_B"/>
    <property type="match status" value="1"/>
</dbReference>
<dbReference type="AlphaFoldDB" id="A0A3A8A6Z4"/>
<name>A0A3A8A6Z4_9HYPH</name>
<keyword evidence="1 3" id="KW-0378">Hydrolase</keyword>
<dbReference type="InterPro" id="IPR001279">
    <property type="entry name" value="Metallo-B-lactamas"/>
</dbReference>
<dbReference type="SUPFAM" id="SSF56281">
    <property type="entry name" value="Metallo-hydrolase/oxidoreductase"/>
    <property type="match status" value="1"/>
</dbReference>
<proteinExistence type="predicted"/>
<dbReference type="EMBL" id="QFWV02000008">
    <property type="protein sequence ID" value="RKF05636.1"/>
    <property type="molecule type" value="Genomic_DNA"/>
</dbReference>
<dbReference type="CDD" id="cd07719">
    <property type="entry name" value="arylsulfatase_AtsA-like_MBL-fold"/>
    <property type="match status" value="1"/>
</dbReference>
<dbReference type="InterPro" id="IPR036866">
    <property type="entry name" value="RibonucZ/Hydroxyglut_hydro"/>
</dbReference>
<evidence type="ECO:0000259" key="2">
    <source>
        <dbReference type="SMART" id="SM00849"/>
    </source>
</evidence>
<protein>
    <submittedName>
        <fullName evidence="3">MBL fold metallo-hydrolase</fullName>
    </submittedName>
</protein>
<gene>
    <name evidence="3" type="ORF">DEM25_013540</name>
</gene>
<evidence type="ECO:0000256" key="1">
    <source>
        <dbReference type="ARBA" id="ARBA00022801"/>
    </source>
</evidence>
<keyword evidence="4" id="KW-1185">Reference proteome</keyword>
<evidence type="ECO:0000313" key="4">
    <source>
        <dbReference type="Proteomes" id="UP000246132"/>
    </source>
</evidence>